<reference evidence="9 10" key="1">
    <citation type="submission" date="2017-03" db="EMBL/GenBank/DDBJ databases">
        <title>Genome Survey of Euroglyphus maynei.</title>
        <authorList>
            <person name="Arlian L.G."/>
            <person name="Morgan M.S."/>
            <person name="Rider S.D."/>
        </authorList>
    </citation>
    <scope>NUCLEOTIDE SEQUENCE [LARGE SCALE GENOMIC DNA]</scope>
    <source>
        <strain evidence="9">Arlian Lab</strain>
        <tissue evidence="9">Whole body</tissue>
    </source>
</reference>
<keyword evidence="2" id="KW-0403">Intermediate filament</keyword>
<feature type="domain" description="LTD" evidence="7">
    <location>
        <begin position="460"/>
        <end position="568"/>
    </location>
</feature>
<dbReference type="SUPFAM" id="SSF64593">
    <property type="entry name" value="Intermediate filament protein, coiled coil region"/>
    <property type="match status" value="2"/>
</dbReference>
<dbReference type="Gene3D" id="1.20.5.500">
    <property type="entry name" value="Single helix bin"/>
    <property type="match status" value="1"/>
</dbReference>
<dbReference type="GO" id="GO:0007097">
    <property type="term" value="P:nuclear migration"/>
    <property type="evidence" value="ECO:0007669"/>
    <property type="project" value="TreeGrafter"/>
</dbReference>
<evidence type="ECO:0000259" key="8">
    <source>
        <dbReference type="PROSITE" id="PS51842"/>
    </source>
</evidence>
<keyword evidence="3 5" id="KW-0175">Coiled coil</keyword>
<dbReference type="GO" id="GO:0005200">
    <property type="term" value="F:structural constituent of cytoskeleton"/>
    <property type="evidence" value="ECO:0007669"/>
    <property type="project" value="TreeGrafter"/>
</dbReference>
<evidence type="ECO:0000313" key="9">
    <source>
        <dbReference type="EMBL" id="OTF79094.1"/>
    </source>
</evidence>
<proteinExistence type="predicted"/>
<dbReference type="PROSITE" id="PS51842">
    <property type="entry name" value="IF_ROD_2"/>
    <property type="match status" value="1"/>
</dbReference>
<comment type="caution">
    <text evidence="9">The sequence shown here is derived from an EMBL/GenBank/DDBJ whole genome shotgun (WGS) entry which is preliminary data.</text>
</comment>
<dbReference type="GO" id="GO:0090435">
    <property type="term" value="P:protein localization to nuclear envelope"/>
    <property type="evidence" value="ECO:0007669"/>
    <property type="project" value="TreeGrafter"/>
</dbReference>
<feature type="domain" description="IF rod" evidence="8">
    <location>
        <begin position="56"/>
        <end position="410"/>
    </location>
</feature>
<evidence type="ECO:0000256" key="3">
    <source>
        <dbReference type="ARBA" id="ARBA00023054"/>
    </source>
</evidence>
<feature type="coiled-coil region" evidence="5">
    <location>
        <begin position="53"/>
        <end position="388"/>
    </location>
</feature>
<accession>A0A1Y3BGC1</accession>
<name>A0A1Y3BGC1_EURMA</name>
<sequence length="568" mass="65704">TTSSTVSSSQQQSLPTTSIEVSGQTTASSTRAGTPLRRSQTPTRPVSPGRLSRIQEKTELQNLNDRLAAYIERVRSLETENSKLRVQIQKSNESREVHRIKTVYEVELHDTRKTLDSIAKEKAQLELELSRLREELKVAEAKLAKKMNEANGLEKRNQALELQIEELKSKISQALSERKRLEGELRTLAEENKNLEGRLKSIQKQLEEETILRVDLENRNQSLNEELAFQRQLFQNEMEEIRRKTYESKEEHTEELKAQYEERLKYELDELRANMDEMIRANRRDLEERYELRIAMLQDEMAKKNSELNSASNKIKQLNSSYTMFDSELETLKNENTSMKKRLEDMSKLLSQERDWNKIKMNEKEKEISEIRHELQRITDDYNDLLDDKIKLDAELEVYRKLLEGEETRLNISLGNVSGGGGGGLFSSSSSQAISSSSRSFIPRGTKRKRIALQDEESIIDWVVNATAKGEVEISDHDVEGKYVRLFNKSDKEISLSGWYLLRKADDLETRYKFHRSIVIKPQTTITIWSSDAGTQIHNPPSDIVMKSQTWFTADTMSTTLFNNNNEV</sequence>
<evidence type="ECO:0000259" key="7">
    <source>
        <dbReference type="PROSITE" id="PS51841"/>
    </source>
</evidence>
<dbReference type="Pfam" id="PF00038">
    <property type="entry name" value="Filament"/>
    <property type="match status" value="1"/>
</dbReference>
<dbReference type="EMBL" id="MUJZ01024885">
    <property type="protein sequence ID" value="OTF79094.1"/>
    <property type="molecule type" value="Genomic_DNA"/>
</dbReference>
<organism evidence="9 10">
    <name type="scientific">Euroglyphus maynei</name>
    <name type="common">Mayne's house dust mite</name>
    <dbReference type="NCBI Taxonomy" id="6958"/>
    <lineage>
        <taxon>Eukaryota</taxon>
        <taxon>Metazoa</taxon>
        <taxon>Ecdysozoa</taxon>
        <taxon>Arthropoda</taxon>
        <taxon>Chelicerata</taxon>
        <taxon>Arachnida</taxon>
        <taxon>Acari</taxon>
        <taxon>Acariformes</taxon>
        <taxon>Sarcoptiformes</taxon>
        <taxon>Astigmata</taxon>
        <taxon>Psoroptidia</taxon>
        <taxon>Analgoidea</taxon>
        <taxon>Pyroglyphidae</taxon>
        <taxon>Pyroglyphinae</taxon>
        <taxon>Euroglyphus</taxon>
    </lineage>
</organism>
<feature type="compositionally biased region" description="Polar residues" evidence="6">
    <location>
        <begin position="19"/>
        <end position="44"/>
    </location>
</feature>
<dbReference type="PROSITE" id="PS51841">
    <property type="entry name" value="LTD"/>
    <property type="match status" value="1"/>
</dbReference>
<dbReference type="OrthoDB" id="102442at2759"/>
<gene>
    <name evidence="9" type="ORF">BLA29_002982</name>
</gene>
<keyword evidence="4" id="KW-0539">Nucleus</keyword>
<evidence type="ECO:0000313" key="10">
    <source>
        <dbReference type="Proteomes" id="UP000194236"/>
    </source>
</evidence>
<evidence type="ECO:0000256" key="2">
    <source>
        <dbReference type="ARBA" id="ARBA00022754"/>
    </source>
</evidence>
<dbReference type="Gene3D" id="1.20.5.170">
    <property type="match status" value="1"/>
</dbReference>
<dbReference type="Gene3D" id="2.60.40.1260">
    <property type="entry name" value="Lamin Tail domain"/>
    <property type="match status" value="1"/>
</dbReference>
<dbReference type="PANTHER" id="PTHR45721:SF11">
    <property type="entry name" value="LAMIN DM0-RELATED"/>
    <property type="match status" value="1"/>
</dbReference>
<feature type="non-terminal residue" evidence="9">
    <location>
        <position position="1"/>
    </location>
</feature>
<dbReference type="InterPro" id="IPR036415">
    <property type="entry name" value="Lamin_tail_dom_sf"/>
</dbReference>
<dbReference type="SUPFAM" id="SSF74853">
    <property type="entry name" value="Lamin A/C globular tail domain"/>
    <property type="match status" value="1"/>
</dbReference>
<keyword evidence="10" id="KW-1185">Reference proteome</keyword>
<dbReference type="AlphaFoldDB" id="A0A1Y3BGC1"/>
<dbReference type="GO" id="GO:0006998">
    <property type="term" value="P:nuclear envelope organization"/>
    <property type="evidence" value="ECO:0007669"/>
    <property type="project" value="TreeGrafter"/>
</dbReference>
<evidence type="ECO:0000256" key="5">
    <source>
        <dbReference type="SAM" id="Coils"/>
    </source>
</evidence>
<dbReference type="SMART" id="SM01391">
    <property type="entry name" value="Filament"/>
    <property type="match status" value="1"/>
</dbReference>
<dbReference type="Gene3D" id="1.20.5.1160">
    <property type="entry name" value="Vasodilator-stimulated phosphoprotein"/>
    <property type="match status" value="1"/>
</dbReference>
<dbReference type="InterPro" id="IPR001322">
    <property type="entry name" value="Lamin_tail_dom"/>
</dbReference>
<evidence type="ECO:0000256" key="4">
    <source>
        <dbReference type="ARBA" id="ARBA00023242"/>
    </source>
</evidence>
<dbReference type="Pfam" id="PF00932">
    <property type="entry name" value="LTD"/>
    <property type="match status" value="1"/>
</dbReference>
<dbReference type="InterPro" id="IPR039008">
    <property type="entry name" value="IF_rod_dom"/>
</dbReference>
<dbReference type="GO" id="GO:0005882">
    <property type="term" value="C:intermediate filament"/>
    <property type="evidence" value="ECO:0007669"/>
    <property type="project" value="UniProtKB-KW"/>
</dbReference>
<feature type="compositionally biased region" description="Low complexity" evidence="6">
    <location>
        <begin position="1"/>
        <end position="18"/>
    </location>
</feature>
<feature type="region of interest" description="Disordered" evidence="6">
    <location>
        <begin position="1"/>
        <end position="49"/>
    </location>
</feature>
<protein>
    <submittedName>
        <fullName evidence="9">Lamin Dm0-like protein</fullName>
    </submittedName>
</protein>
<dbReference type="GO" id="GO:0005652">
    <property type="term" value="C:nuclear lamina"/>
    <property type="evidence" value="ECO:0007669"/>
    <property type="project" value="TreeGrafter"/>
</dbReference>
<comment type="subcellular location">
    <subcellularLocation>
        <location evidence="1">Nucleus</location>
    </subcellularLocation>
</comment>
<dbReference type="Proteomes" id="UP000194236">
    <property type="component" value="Unassembled WGS sequence"/>
</dbReference>
<dbReference type="GO" id="GO:0031507">
    <property type="term" value="P:heterochromatin formation"/>
    <property type="evidence" value="ECO:0007669"/>
    <property type="project" value="TreeGrafter"/>
</dbReference>
<evidence type="ECO:0000256" key="1">
    <source>
        <dbReference type="ARBA" id="ARBA00004123"/>
    </source>
</evidence>
<dbReference type="GO" id="GO:0051664">
    <property type="term" value="P:nuclear pore localization"/>
    <property type="evidence" value="ECO:0007669"/>
    <property type="project" value="TreeGrafter"/>
</dbReference>
<dbReference type="PANTHER" id="PTHR45721">
    <property type="entry name" value="LAMIN DM0-RELATED"/>
    <property type="match status" value="1"/>
</dbReference>
<evidence type="ECO:0000256" key="6">
    <source>
        <dbReference type="SAM" id="MobiDB-lite"/>
    </source>
</evidence>